<evidence type="ECO:0008006" key="6">
    <source>
        <dbReference type="Google" id="ProtNLM"/>
    </source>
</evidence>
<dbReference type="InterPro" id="IPR001633">
    <property type="entry name" value="EAL_dom"/>
</dbReference>
<proteinExistence type="predicted"/>
<feature type="domain" description="DICT" evidence="3">
    <location>
        <begin position="233"/>
        <end position="342"/>
    </location>
</feature>
<accession>A0A3E0WD45</accession>
<reference evidence="4 5" key="1">
    <citation type="submission" date="2017-04" db="EMBL/GenBank/DDBJ databases">
        <title>Comparative genome analysis of Subtercola boreus.</title>
        <authorList>
            <person name="Cho Y.-J."/>
            <person name="Cho A."/>
            <person name="Kim O.-S."/>
            <person name="Lee J.-I."/>
        </authorList>
    </citation>
    <scope>NUCLEOTIDE SEQUENCE [LARGE SCALE GENOMIC DNA]</scope>
    <source>
        <strain evidence="4 5">P28004</strain>
    </source>
</reference>
<evidence type="ECO:0000259" key="3">
    <source>
        <dbReference type="Pfam" id="PF10069"/>
    </source>
</evidence>
<comment type="caution">
    <text evidence="4">The sequence shown here is derived from an EMBL/GenBank/DDBJ whole genome shotgun (WGS) entry which is preliminary data.</text>
</comment>
<evidence type="ECO:0000313" key="4">
    <source>
        <dbReference type="EMBL" id="RFA27628.1"/>
    </source>
</evidence>
<dbReference type="Proteomes" id="UP000257080">
    <property type="component" value="Unassembled WGS sequence"/>
</dbReference>
<organism evidence="4 5">
    <name type="scientific">Subtercola boreus</name>
    <dbReference type="NCBI Taxonomy" id="120213"/>
    <lineage>
        <taxon>Bacteria</taxon>
        <taxon>Bacillati</taxon>
        <taxon>Actinomycetota</taxon>
        <taxon>Actinomycetes</taxon>
        <taxon>Micrococcales</taxon>
        <taxon>Microbacteriaceae</taxon>
        <taxon>Subtercola</taxon>
    </lineage>
</organism>
<dbReference type="Pfam" id="PF00563">
    <property type="entry name" value="EAL"/>
    <property type="match status" value="1"/>
</dbReference>
<sequence>MLSEAVMASESGWRGAPVPEQRLHPAPPIPPRGALKTVATVMDLVTSYPLAARTRGGLTQAPAFSQLVEIDYVTSSPTDPGYSPVVAVLTLNHSNGPGELLRQAESLRAAGNRIALANVGESPASVAVLPLLQPDLIQINLPALQRQPDFQSSQTYNALSGYAEELPAVVLASGVTTEDDRLLAAAFGATLGEGTYFSSLADAQEPAGIRFAAEPRTTAPQTTPFLIAARRGQVATASRTQLLKTSHILETCAFDCDEATVVMSTFQKSTNLTPNTIELYSALARNLSYVFAFTHPVDISETSLQEIPDLRIHTFARHDPLSLEWDLIIVNARYQVLLAARENPESTDEATEFDFVVTHDRPTILSAAQSLTSYL</sequence>
<evidence type="ECO:0000256" key="1">
    <source>
        <dbReference type="SAM" id="MobiDB-lite"/>
    </source>
</evidence>
<feature type="domain" description="EAL" evidence="2">
    <location>
        <begin position="99"/>
        <end position="198"/>
    </location>
</feature>
<dbReference type="Pfam" id="PF10069">
    <property type="entry name" value="DICT"/>
    <property type="match status" value="1"/>
</dbReference>
<name>A0A3E0WD45_9MICO</name>
<dbReference type="AlphaFoldDB" id="A0A3E0WD45"/>
<feature type="region of interest" description="Disordered" evidence="1">
    <location>
        <begin position="7"/>
        <end position="31"/>
    </location>
</feature>
<dbReference type="InterPro" id="IPR035919">
    <property type="entry name" value="EAL_sf"/>
</dbReference>
<dbReference type="OrthoDB" id="3278016at2"/>
<dbReference type="SUPFAM" id="SSF141868">
    <property type="entry name" value="EAL domain-like"/>
    <property type="match status" value="1"/>
</dbReference>
<protein>
    <recommendedName>
        <fullName evidence="6">EAL domain-containing protein</fullName>
    </recommendedName>
</protein>
<dbReference type="EMBL" id="NBXE01000019">
    <property type="protein sequence ID" value="RFA27628.1"/>
    <property type="molecule type" value="Genomic_DNA"/>
</dbReference>
<evidence type="ECO:0000259" key="2">
    <source>
        <dbReference type="Pfam" id="PF00563"/>
    </source>
</evidence>
<dbReference type="Gene3D" id="3.20.20.450">
    <property type="entry name" value="EAL domain"/>
    <property type="match status" value="1"/>
</dbReference>
<gene>
    <name evidence="4" type="ORF">B7R25_07865</name>
</gene>
<dbReference type="InterPro" id="IPR019278">
    <property type="entry name" value="DICT_dom"/>
</dbReference>
<evidence type="ECO:0000313" key="5">
    <source>
        <dbReference type="Proteomes" id="UP000257080"/>
    </source>
</evidence>